<keyword evidence="1" id="KW-0378">Hydrolase</keyword>
<dbReference type="GO" id="GO:0016787">
    <property type="term" value="F:hydrolase activity"/>
    <property type="evidence" value="ECO:0007669"/>
    <property type="project" value="UniProtKB-KW"/>
</dbReference>
<dbReference type="Pfam" id="PF00756">
    <property type="entry name" value="Esterase"/>
    <property type="match status" value="1"/>
</dbReference>
<dbReference type="InterPro" id="IPR000801">
    <property type="entry name" value="Esterase-like"/>
</dbReference>
<accession>A0A9D2JEI4</accession>
<dbReference type="GO" id="GO:0016747">
    <property type="term" value="F:acyltransferase activity, transferring groups other than amino-acyl groups"/>
    <property type="evidence" value="ECO:0007669"/>
    <property type="project" value="TreeGrafter"/>
</dbReference>
<dbReference type="Gene3D" id="3.40.50.1820">
    <property type="entry name" value="alpha/beta hydrolase"/>
    <property type="match status" value="1"/>
</dbReference>
<organism evidence="1 2">
    <name type="scientific">Candidatus Olsenella pullistercoris</name>
    <dbReference type="NCBI Taxonomy" id="2838712"/>
    <lineage>
        <taxon>Bacteria</taxon>
        <taxon>Bacillati</taxon>
        <taxon>Actinomycetota</taxon>
        <taxon>Coriobacteriia</taxon>
        <taxon>Coriobacteriales</taxon>
        <taxon>Atopobiaceae</taxon>
        <taxon>Olsenella</taxon>
    </lineage>
</organism>
<evidence type="ECO:0000313" key="2">
    <source>
        <dbReference type="Proteomes" id="UP000824062"/>
    </source>
</evidence>
<dbReference type="PANTHER" id="PTHR48098">
    <property type="entry name" value="ENTEROCHELIN ESTERASE-RELATED"/>
    <property type="match status" value="1"/>
</dbReference>
<protein>
    <submittedName>
        <fullName evidence="1">Alpha/beta hydrolase fold domain-containing protein</fullName>
    </submittedName>
</protein>
<name>A0A9D2JEI4_9ACTN</name>
<dbReference type="AlphaFoldDB" id="A0A9D2JEI4"/>
<dbReference type="Proteomes" id="UP000824062">
    <property type="component" value="Unassembled WGS sequence"/>
</dbReference>
<sequence length="262" mass="29400">MAILRMTFRSRELKRDVPVNVVLPFDRGGAKPYPTLYLLHGLQNSCDTWPLNTRIERWASDRGLAVVIPQGENSFWLPVGGPEYPYGDFSAYVTDELVQVTRDEFCLSRERSRTFIGGFSMGGYGALRNGLLHAETFGKIAVFSGAVHFFEVSPEEVAERGNMRGEAAIFGDLDRTRESDLNPRWLAARLAEHVAAGEVPSFPQVKFMVGTEDWLVRSNRSLAEALRELGAEVEYTEAPGEHSFDFVGPHLPEMLDWLMADK</sequence>
<dbReference type="InterPro" id="IPR050583">
    <property type="entry name" value="Mycobacterial_A85_antigen"/>
</dbReference>
<reference evidence="1" key="2">
    <citation type="submission" date="2021-04" db="EMBL/GenBank/DDBJ databases">
        <authorList>
            <person name="Gilroy R."/>
        </authorList>
    </citation>
    <scope>NUCLEOTIDE SEQUENCE</scope>
    <source>
        <strain evidence="1">ChiHjej12B11-14209</strain>
    </source>
</reference>
<dbReference type="InterPro" id="IPR029058">
    <property type="entry name" value="AB_hydrolase_fold"/>
</dbReference>
<dbReference type="SUPFAM" id="SSF53474">
    <property type="entry name" value="alpha/beta-Hydrolases"/>
    <property type="match status" value="1"/>
</dbReference>
<dbReference type="EMBL" id="DXBM01000019">
    <property type="protein sequence ID" value="HIZ45744.1"/>
    <property type="molecule type" value="Genomic_DNA"/>
</dbReference>
<gene>
    <name evidence="1" type="ORF">IAA19_01825</name>
</gene>
<comment type="caution">
    <text evidence="1">The sequence shown here is derived from an EMBL/GenBank/DDBJ whole genome shotgun (WGS) entry which is preliminary data.</text>
</comment>
<reference evidence="1" key="1">
    <citation type="journal article" date="2021" name="PeerJ">
        <title>Extensive microbial diversity within the chicken gut microbiome revealed by metagenomics and culture.</title>
        <authorList>
            <person name="Gilroy R."/>
            <person name="Ravi A."/>
            <person name="Getino M."/>
            <person name="Pursley I."/>
            <person name="Horton D.L."/>
            <person name="Alikhan N.F."/>
            <person name="Baker D."/>
            <person name="Gharbi K."/>
            <person name="Hall N."/>
            <person name="Watson M."/>
            <person name="Adriaenssens E.M."/>
            <person name="Foster-Nyarko E."/>
            <person name="Jarju S."/>
            <person name="Secka A."/>
            <person name="Antonio M."/>
            <person name="Oren A."/>
            <person name="Chaudhuri R.R."/>
            <person name="La Ragione R."/>
            <person name="Hildebrand F."/>
            <person name="Pallen M.J."/>
        </authorList>
    </citation>
    <scope>NUCLEOTIDE SEQUENCE</scope>
    <source>
        <strain evidence="1">ChiHjej12B11-14209</strain>
    </source>
</reference>
<evidence type="ECO:0000313" key="1">
    <source>
        <dbReference type="EMBL" id="HIZ45744.1"/>
    </source>
</evidence>
<proteinExistence type="predicted"/>
<dbReference type="PANTHER" id="PTHR48098:SF1">
    <property type="entry name" value="DIACYLGLYCEROL ACYLTRANSFERASE_MYCOLYLTRANSFERASE AG85A"/>
    <property type="match status" value="1"/>
</dbReference>